<dbReference type="InterPro" id="IPR005162">
    <property type="entry name" value="Retrotrans_gag_dom"/>
</dbReference>
<evidence type="ECO:0000256" key="5">
    <source>
        <dbReference type="SAM" id="MobiDB-lite"/>
    </source>
</evidence>
<dbReference type="InterPro" id="IPR044817">
    <property type="entry name" value="SBP-like"/>
</dbReference>
<dbReference type="AlphaFoldDB" id="A0A834YUN6"/>
<organism evidence="7 8">
    <name type="scientific">Tetracentron sinense</name>
    <name type="common">Spur-leaf</name>
    <dbReference type="NCBI Taxonomy" id="13715"/>
    <lineage>
        <taxon>Eukaryota</taxon>
        <taxon>Viridiplantae</taxon>
        <taxon>Streptophyta</taxon>
        <taxon>Embryophyta</taxon>
        <taxon>Tracheophyta</taxon>
        <taxon>Spermatophyta</taxon>
        <taxon>Magnoliopsida</taxon>
        <taxon>Trochodendrales</taxon>
        <taxon>Trochodendraceae</taxon>
        <taxon>Tetracentron</taxon>
    </lineage>
</organism>
<feature type="region of interest" description="Disordered" evidence="5">
    <location>
        <begin position="111"/>
        <end position="130"/>
    </location>
</feature>
<protein>
    <recommendedName>
        <fullName evidence="6">SBP-type domain-containing protein</fullName>
    </recommendedName>
</protein>
<dbReference type="Proteomes" id="UP000655225">
    <property type="component" value="Unassembled WGS sequence"/>
</dbReference>
<accession>A0A834YUN6</accession>
<dbReference type="PANTHER" id="PTHR31251">
    <property type="entry name" value="SQUAMOSA PROMOTER-BINDING-LIKE PROTEIN 4"/>
    <property type="match status" value="1"/>
</dbReference>
<keyword evidence="3" id="KW-0862">Zinc</keyword>
<reference evidence="7 8" key="1">
    <citation type="submission" date="2020-04" db="EMBL/GenBank/DDBJ databases">
        <title>Plant Genome Project.</title>
        <authorList>
            <person name="Zhang R.-G."/>
        </authorList>
    </citation>
    <scope>NUCLEOTIDE SEQUENCE [LARGE SCALE GENOMIC DNA]</scope>
    <source>
        <strain evidence="7">YNK0</strain>
        <tissue evidence="7">Leaf</tissue>
    </source>
</reference>
<evidence type="ECO:0000256" key="3">
    <source>
        <dbReference type="ARBA" id="ARBA00022833"/>
    </source>
</evidence>
<keyword evidence="2 4" id="KW-0863">Zinc-finger</keyword>
<dbReference type="EMBL" id="JABCRI010000012">
    <property type="protein sequence ID" value="KAF8396084.1"/>
    <property type="molecule type" value="Genomic_DNA"/>
</dbReference>
<evidence type="ECO:0000313" key="7">
    <source>
        <dbReference type="EMBL" id="KAF8396084.1"/>
    </source>
</evidence>
<dbReference type="GO" id="GO:0005634">
    <property type="term" value="C:nucleus"/>
    <property type="evidence" value="ECO:0007669"/>
    <property type="project" value="InterPro"/>
</dbReference>
<keyword evidence="8" id="KW-1185">Reference proteome</keyword>
<evidence type="ECO:0000259" key="6">
    <source>
        <dbReference type="PROSITE" id="PS51141"/>
    </source>
</evidence>
<evidence type="ECO:0000256" key="1">
    <source>
        <dbReference type="ARBA" id="ARBA00022723"/>
    </source>
</evidence>
<feature type="domain" description="SBP-type" evidence="6">
    <location>
        <begin position="108"/>
        <end position="188"/>
    </location>
</feature>
<name>A0A834YUN6_TETSI</name>
<dbReference type="Pfam" id="PF03110">
    <property type="entry name" value="SBP"/>
    <property type="match status" value="1"/>
</dbReference>
<dbReference type="InterPro" id="IPR036893">
    <property type="entry name" value="SBP_sf"/>
</dbReference>
<sequence>MEGEANQWFQWYKKTTHRMKWSTFVKALLVHFGPSDFEDFAEALSKLRQSGTVQYYQCEFEKLANRVENWPEKALVGCFIARLKDEICSEIKLFWLTTMLTATGLARAQEDRLSQLTEDESEDEGLDETAQVGEEVPGISLHALSGQLSLQRCLLQFVFRFHLLPEFDQGKRSCRRRLAGHNERRRKPTPASLLSSRYARLSSSLHENSSTGSYLMDFTAYPRLPRGDTWPTVRSADRVLQNQSSTAGKFLPHLWQSSSENPPSNVFLQGSAGGTVFPSPGITPGDCFAGVSDSGCALSLLSTQPWGSRNQASDLAASNLMNGEGAPMAQSTTPHGAVTNHFTSNAWSFKGNETSSSSHQMSHALDLGQVSQPINTQFSSELELAQQGVSEYIELGHSRAYGSSTPQVHWSL</sequence>
<dbReference type="GO" id="GO:0008270">
    <property type="term" value="F:zinc ion binding"/>
    <property type="evidence" value="ECO:0007669"/>
    <property type="project" value="UniProtKB-KW"/>
</dbReference>
<dbReference type="PANTHER" id="PTHR31251:SF201">
    <property type="entry name" value="SQUAMOSA PROMOTER-BINDING-LIKE PROTEIN 9"/>
    <property type="match status" value="1"/>
</dbReference>
<evidence type="ECO:0000313" key="8">
    <source>
        <dbReference type="Proteomes" id="UP000655225"/>
    </source>
</evidence>
<dbReference type="PROSITE" id="PS51141">
    <property type="entry name" value="ZF_SBP"/>
    <property type="match status" value="1"/>
</dbReference>
<dbReference type="Pfam" id="PF03732">
    <property type="entry name" value="Retrotrans_gag"/>
    <property type="match status" value="1"/>
</dbReference>
<evidence type="ECO:0000256" key="4">
    <source>
        <dbReference type="PROSITE-ProRule" id="PRU00470"/>
    </source>
</evidence>
<keyword evidence="1" id="KW-0479">Metal-binding</keyword>
<dbReference type="OrthoDB" id="514967at2759"/>
<proteinExistence type="predicted"/>
<gene>
    <name evidence="7" type="ORF">HHK36_017696</name>
</gene>
<dbReference type="InterPro" id="IPR004333">
    <property type="entry name" value="SBP_dom"/>
</dbReference>
<evidence type="ECO:0000256" key="2">
    <source>
        <dbReference type="ARBA" id="ARBA00022771"/>
    </source>
</evidence>
<comment type="caution">
    <text evidence="7">The sequence shown here is derived from an EMBL/GenBank/DDBJ whole genome shotgun (WGS) entry which is preliminary data.</text>
</comment>
<dbReference type="GO" id="GO:0003677">
    <property type="term" value="F:DNA binding"/>
    <property type="evidence" value="ECO:0007669"/>
    <property type="project" value="InterPro"/>
</dbReference>
<feature type="compositionally biased region" description="Acidic residues" evidence="5">
    <location>
        <begin position="117"/>
        <end position="127"/>
    </location>
</feature>
<dbReference type="SUPFAM" id="SSF103612">
    <property type="entry name" value="SBT domain"/>
    <property type="match status" value="1"/>
</dbReference>